<dbReference type="EMBL" id="JBBIAA010000008">
    <property type="protein sequence ID" value="MEJ5945424.1"/>
    <property type="molecule type" value="Genomic_DNA"/>
</dbReference>
<keyword evidence="3" id="KW-1185">Reference proteome</keyword>
<evidence type="ECO:0000313" key="3">
    <source>
        <dbReference type="Proteomes" id="UP001387100"/>
    </source>
</evidence>
<accession>A0ABU8RKB5</accession>
<name>A0ABU8RKB5_9ACTN</name>
<dbReference type="Proteomes" id="UP001387100">
    <property type="component" value="Unassembled WGS sequence"/>
</dbReference>
<proteinExistence type="predicted"/>
<protein>
    <recommendedName>
        <fullName evidence="4">FlgN protein</fullName>
    </recommendedName>
</protein>
<gene>
    <name evidence="2" type="ORF">WDZ17_08970</name>
</gene>
<feature type="compositionally biased region" description="Low complexity" evidence="1">
    <location>
        <begin position="147"/>
        <end position="166"/>
    </location>
</feature>
<evidence type="ECO:0000313" key="2">
    <source>
        <dbReference type="EMBL" id="MEJ5945424.1"/>
    </source>
</evidence>
<evidence type="ECO:0008006" key="4">
    <source>
        <dbReference type="Google" id="ProtNLM"/>
    </source>
</evidence>
<sequence length="174" mass="18408">MDGQPDPLRRERAELVARAERLRLWARLVRARTDLLVAQLCPPTGEEGAVDEDLDDLAALVLDVGGGVGGDAAPQQDGRPYDRAEHLLALREARRALQRREEALADRLGWSTARLVLAGAPTHDGSRRAGGGDARVLMIPRPRGSDVVGPSAAASVPSAPAGSPVALEGWHTPA</sequence>
<comment type="caution">
    <text evidence="2">The sequence shown here is derived from an EMBL/GenBank/DDBJ whole genome shotgun (WGS) entry which is preliminary data.</text>
</comment>
<reference evidence="2 3" key="1">
    <citation type="journal article" date="2017" name="Int. J. Syst. Evol. Microbiol.">
        <title>Pseudokineococcus basanitobsidens sp. nov., isolated from volcanic rock.</title>
        <authorList>
            <person name="Lee D.W."/>
            <person name="Park M.Y."/>
            <person name="Kim J.J."/>
            <person name="Kim B.S."/>
        </authorList>
    </citation>
    <scope>NUCLEOTIDE SEQUENCE [LARGE SCALE GENOMIC DNA]</scope>
    <source>
        <strain evidence="2 3">DSM 103726</strain>
    </source>
</reference>
<evidence type="ECO:0000256" key="1">
    <source>
        <dbReference type="SAM" id="MobiDB-lite"/>
    </source>
</evidence>
<feature type="region of interest" description="Disordered" evidence="1">
    <location>
        <begin position="143"/>
        <end position="174"/>
    </location>
</feature>
<dbReference type="RefSeq" id="WP_339574809.1">
    <property type="nucleotide sequence ID" value="NZ_JBBIAA010000008.1"/>
</dbReference>
<organism evidence="2 3">
    <name type="scientific">Pseudokineococcus basanitobsidens</name>
    <dbReference type="NCBI Taxonomy" id="1926649"/>
    <lineage>
        <taxon>Bacteria</taxon>
        <taxon>Bacillati</taxon>
        <taxon>Actinomycetota</taxon>
        <taxon>Actinomycetes</taxon>
        <taxon>Kineosporiales</taxon>
        <taxon>Kineosporiaceae</taxon>
        <taxon>Pseudokineococcus</taxon>
    </lineage>
</organism>